<proteinExistence type="predicted"/>
<accession>A0A914RUD7</accession>
<feature type="compositionally biased region" description="Low complexity" evidence="1">
    <location>
        <begin position="79"/>
        <end position="91"/>
    </location>
</feature>
<feature type="compositionally biased region" description="Acidic residues" evidence="1">
    <location>
        <begin position="35"/>
        <end position="46"/>
    </location>
</feature>
<feature type="compositionally biased region" description="Low complexity" evidence="1">
    <location>
        <begin position="188"/>
        <end position="206"/>
    </location>
</feature>
<reference evidence="3" key="1">
    <citation type="submission" date="2022-11" db="UniProtKB">
        <authorList>
            <consortium name="WormBaseParasite"/>
        </authorList>
    </citation>
    <scope>IDENTIFICATION</scope>
</reference>
<feature type="compositionally biased region" description="Basic and acidic residues" evidence="1">
    <location>
        <begin position="1"/>
        <end position="13"/>
    </location>
</feature>
<dbReference type="AlphaFoldDB" id="A0A914RUD7"/>
<feature type="region of interest" description="Disordered" evidence="1">
    <location>
        <begin position="188"/>
        <end position="234"/>
    </location>
</feature>
<evidence type="ECO:0000256" key="1">
    <source>
        <dbReference type="SAM" id="MobiDB-lite"/>
    </source>
</evidence>
<dbReference type="WBParaSite" id="PEQ_0000994301-mRNA-1">
    <property type="protein sequence ID" value="PEQ_0000994301-mRNA-1"/>
    <property type="gene ID" value="PEQ_0000994301"/>
</dbReference>
<name>A0A914RUD7_PAREQ</name>
<evidence type="ECO:0000313" key="3">
    <source>
        <dbReference type="WBParaSite" id="PEQ_0000994301-mRNA-1"/>
    </source>
</evidence>
<dbReference type="Proteomes" id="UP000887564">
    <property type="component" value="Unplaced"/>
</dbReference>
<sequence length="262" mass="28379">MKDQEGVKVEDSPSKSPSGESSTSAQWKKERQADADEQWFNDDDTDVVMCKQQREGATNGAARSPLRVDSDSVIKPSGEDTSPSSSAGSSPVKEQLEDDKDSDAYLFWFILISVLDDDSDDVFSPATNASRIRGTPRIVIKVVRKSIIFSKVYRGDRILIRVTFVFCLDVHEQMVFSVTVGLCLPSSSSSAGRPSSNPSSQSSSSSADDHDDVSSTSGDHEPSPGFLSGADDGNELQHGEVCRLLPHVPEIQIDIVETFVSS</sequence>
<feature type="compositionally biased region" description="Low complexity" evidence="1">
    <location>
        <begin position="14"/>
        <end position="24"/>
    </location>
</feature>
<keyword evidence="2" id="KW-1185">Reference proteome</keyword>
<protein>
    <submittedName>
        <fullName evidence="3">Uncharacterized protein</fullName>
    </submittedName>
</protein>
<feature type="region of interest" description="Disordered" evidence="1">
    <location>
        <begin position="1"/>
        <end position="97"/>
    </location>
</feature>
<evidence type="ECO:0000313" key="2">
    <source>
        <dbReference type="Proteomes" id="UP000887564"/>
    </source>
</evidence>
<organism evidence="2 3">
    <name type="scientific">Parascaris equorum</name>
    <name type="common">Equine roundworm</name>
    <dbReference type="NCBI Taxonomy" id="6256"/>
    <lineage>
        <taxon>Eukaryota</taxon>
        <taxon>Metazoa</taxon>
        <taxon>Ecdysozoa</taxon>
        <taxon>Nematoda</taxon>
        <taxon>Chromadorea</taxon>
        <taxon>Rhabditida</taxon>
        <taxon>Spirurina</taxon>
        <taxon>Ascaridomorpha</taxon>
        <taxon>Ascaridoidea</taxon>
        <taxon>Ascarididae</taxon>
        <taxon>Parascaris</taxon>
    </lineage>
</organism>